<organism evidence="9 10">
    <name type="scientific">Conexibacter woesei (strain DSM 14684 / CCUG 47730 / CIP 108061 / JCM 11494 / NBRC 100937 / ID131577)</name>
    <dbReference type="NCBI Taxonomy" id="469383"/>
    <lineage>
        <taxon>Bacteria</taxon>
        <taxon>Bacillati</taxon>
        <taxon>Actinomycetota</taxon>
        <taxon>Thermoleophilia</taxon>
        <taxon>Solirubrobacterales</taxon>
        <taxon>Conexibacteraceae</taxon>
        <taxon>Conexibacter</taxon>
    </lineage>
</organism>
<feature type="domain" description="Glycoside hydrolase family 2 catalytic" evidence="7">
    <location>
        <begin position="352"/>
        <end position="591"/>
    </location>
</feature>
<evidence type="ECO:0000259" key="6">
    <source>
        <dbReference type="Pfam" id="PF00703"/>
    </source>
</evidence>
<dbReference type="EMBL" id="CP001854">
    <property type="protein sequence ID" value="ADB53651.1"/>
    <property type="molecule type" value="Genomic_DNA"/>
</dbReference>
<dbReference type="SUPFAM" id="SSF49303">
    <property type="entry name" value="beta-Galactosidase/glucuronidase domain"/>
    <property type="match status" value="1"/>
</dbReference>
<dbReference type="InterPro" id="IPR008979">
    <property type="entry name" value="Galactose-bd-like_sf"/>
</dbReference>
<dbReference type="KEGG" id="cwo:Cwoe_5245"/>
<feature type="domain" description="Glycoside hydrolase family 2 immunoglobulin-like beta-sandwich" evidence="6">
    <location>
        <begin position="237"/>
        <end position="321"/>
    </location>
</feature>
<dbReference type="InterPro" id="IPR006101">
    <property type="entry name" value="Glyco_hydro_2"/>
</dbReference>
<evidence type="ECO:0000256" key="4">
    <source>
        <dbReference type="SAM" id="MobiDB-lite"/>
    </source>
</evidence>
<dbReference type="InterPro" id="IPR013783">
    <property type="entry name" value="Ig-like_fold"/>
</dbReference>
<dbReference type="PANTHER" id="PTHR42732">
    <property type="entry name" value="BETA-GALACTOSIDASE"/>
    <property type="match status" value="1"/>
</dbReference>
<dbReference type="SUPFAM" id="SSF51445">
    <property type="entry name" value="(Trans)glycosidases"/>
    <property type="match status" value="1"/>
</dbReference>
<reference evidence="10" key="2">
    <citation type="submission" date="2010-01" db="EMBL/GenBank/DDBJ databases">
        <title>The complete genome of Conexibacter woesei DSM 14684.</title>
        <authorList>
            <consortium name="US DOE Joint Genome Institute (JGI-PGF)"/>
            <person name="Lucas S."/>
            <person name="Copeland A."/>
            <person name="Lapidus A."/>
            <person name="Glavina del Rio T."/>
            <person name="Dalin E."/>
            <person name="Tice H."/>
            <person name="Bruce D."/>
            <person name="Goodwin L."/>
            <person name="Pitluck S."/>
            <person name="Kyrpides N."/>
            <person name="Mavromatis K."/>
            <person name="Ivanova N."/>
            <person name="Mikhailova N."/>
            <person name="Chertkov O."/>
            <person name="Brettin T."/>
            <person name="Detter J.C."/>
            <person name="Han C."/>
            <person name="Larimer F."/>
            <person name="Land M."/>
            <person name="Hauser L."/>
            <person name="Markowitz V."/>
            <person name="Cheng J.-F."/>
            <person name="Hugenholtz P."/>
            <person name="Woyke T."/>
            <person name="Wu D."/>
            <person name="Pukall R."/>
            <person name="Steenblock K."/>
            <person name="Schneider S."/>
            <person name="Klenk H.-P."/>
            <person name="Eisen J.A."/>
        </authorList>
    </citation>
    <scope>NUCLEOTIDE SEQUENCE [LARGE SCALE GENOMIC DNA]</scope>
    <source>
        <strain evidence="10">DSM 14684 / CIP 108061 / JCM 11494 / NBRC 100937 / ID131577</strain>
    </source>
</reference>
<dbReference type="EC" id="3.2.1.23" evidence="9"/>
<evidence type="ECO:0000313" key="10">
    <source>
        <dbReference type="Proteomes" id="UP000008229"/>
    </source>
</evidence>
<dbReference type="InterPro" id="IPR051913">
    <property type="entry name" value="GH2_Domain-Containing"/>
</dbReference>
<dbReference type="PANTHER" id="PTHR42732:SF1">
    <property type="entry name" value="BETA-MANNOSIDASE"/>
    <property type="match status" value="1"/>
</dbReference>
<keyword evidence="10" id="KW-1185">Reference proteome</keyword>
<keyword evidence="5" id="KW-0732">Signal</keyword>
<dbReference type="HOGENOM" id="CLU_409771_0_0_11"/>
<sequence precursor="true">MCRRKKPLLASLLALALAASGGAVLAPAAFAEEDPTAPPSTGGGGAPTNPVVPPSSEVTVPGGRPLYLEGADDRKLIDGPWLFRGDDTDVGVAQRFFSQTGLDGWGGATVPSVWNVGGTSRASYEGTVGWYRKDFRLPASRTAATDSWIVRFEAVNLRAQIWLNGRRIGEHIGGYTPFELTLPNVNRRGVNRLVVRVDNRRALPPGVVSQPIGPTGWWNYGGLQREVYLRRVDRIDIADVHVAAALPNPRGAATVTARATLRNVTRANQLVTLTGSYGRDALDFGEQVVPAGRSVTVTKRLLIRRPRLWSPAKPNLYRVRLAASAMSARERRAAPVAGYTLDTGIRSLVVGRGGQLMLNGQTVRFRGVAIHEDTIARGSAMNNDDRAKLMNLARDSGSTLVRSHYPLHPQFQQLADRAGILLWSEIPSTYQLSEADLGRPVFRTLALQELREDLLANRNHPSVAVWSVGNEMASAPGGNQAWYLRTASALVKELDPSGLVGLAFAGHPETECQDAYAPLDVLGMNDYFGWYTGEGGNIADRDNLDAFLDQLRKCYPTKAIAVTEYGAEANRSGPAEEKGTYEFQTEFVQHHLAVYATKPWLSGSVYWALQEFRIRNAWGGGNPWPTPPIHQKGLVGLDYAKKPAYDALRTSYRASRQYLPRTGGKAPARR</sequence>
<accession>D3FEF9</accession>
<dbReference type="Pfam" id="PF00703">
    <property type="entry name" value="Glyco_hydro_2"/>
    <property type="match status" value="1"/>
</dbReference>
<evidence type="ECO:0000259" key="8">
    <source>
        <dbReference type="Pfam" id="PF02837"/>
    </source>
</evidence>
<evidence type="ECO:0000256" key="3">
    <source>
        <dbReference type="ARBA" id="ARBA00023295"/>
    </source>
</evidence>
<dbReference type="OrthoDB" id="9762066at2"/>
<comment type="similarity">
    <text evidence="1">Belongs to the glycosyl hydrolase 2 family.</text>
</comment>
<dbReference type="Gene3D" id="2.60.40.10">
    <property type="entry name" value="Immunoglobulins"/>
    <property type="match status" value="1"/>
</dbReference>
<dbReference type="AlphaFoldDB" id="D3FEF9"/>
<protein>
    <submittedName>
        <fullName evidence="9">Beta-galactosidase</fullName>
        <ecNumber evidence="9">3.2.1.23</ecNumber>
    </submittedName>
</protein>
<dbReference type="Gene3D" id="2.60.120.260">
    <property type="entry name" value="Galactose-binding domain-like"/>
    <property type="match status" value="1"/>
</dbReference>
<dbReference type="PROSITE" id="PS00608">
    <property type="entry name" value="GLYCOSYL_HYDROL_F2_2"/>
    <property type="match status" value="1"/>
</dbReference>
<proteinExistence type="inferred from homology"/>
<dbReference type="InterPro" id="IPR006102">
    <property type="entry name" value="Ig-like_GH2"/>
</dbReference>
<dbReference type="GO" id="GO:0005975">
    <property type="term" value="P:carbohydrate metabolic process"/>
    <property type="evidence" value="ECO:0007669"/>
    <property type="project" value="InterPro"/>
</dbReference>
<dbReference type="RefSeq" id="WP_012936702.1">
    <property type="nucleotide sequence ID" value="NC_013739.1"/>
</dbReference>
<keyword evidence="3 9" id="KW-0326">Glycosidase</keyword>
<evidence type="ECO:0000256" key="2">
    <source>
        <dbReference type="ARBA" id="ARBA00022801"/>
    </source>
</evidence>
<gene>
    <name evidence="9" type="ordered locus">Cwoe_5245</name>
</gene>
<feature type="chain" id="PRO_5003043703" evidence="5">
    <location>
        <begin position="32"/>
        <end position="670"/>
    </location>
</feature>
<reference evidence="9 10" key="1">
    <citation type="journal article" date="2010" name="Stand. Genomic Sci.">
        <title>Complete genome sequence of Conexibacter woesei type strain (ID131577).</title>
        <authorList>
            <person name="Pukall R."/>
            <person name="Lapidus A."/>
            <person name="Glavina Del Rio T."/>
            <person name="Copeland A."/>
            <person name="Tice H."/>
            <person name="Cheng J.-F."/>
            <person name="Lucas S."/>
            <person name="Chen F."/>
            <person name="Nolan M."/>
            <person name="Bruce D."/>
            <person name="Goodwin L."/>
            <person name="Pitluck S."/>
            <person name="Mavromatis K."/>
            <person name="Ivanova N."/>
            <person name="Ovchinnikova G."/>
            <person name="Pati A."/>
            <person name="Chen A."/>
            <person name="Palaniappan K."/>
            <person name="Land M."/>
            <person name="Hauser L."/>
            <person name="Chang Y.-J."/>
            <person name="Jeffries C.D."/>
            <person name="Chain P."/>
            <person name="Meincke L."/>
            <person name="Sims D."/>
            <person name="Brettin T."/>
            <person name="Detter J.C."/>
            <person name="Rohde M."/>
            <person name="Goeker M."/>
            <person name="Bristow J."/>
            <person name="Eisen J.A."/>
            <person name="Markowitz V."/>
            <person name="Kyrpides N.C."/>
            <person name="Klenk H.-P."/>
            <person name="Hugenholtz P."/>
        </authorList>
    </citation>
    <scope>NUCLEOTIDE SEQUENCE [LARGE SCALE GENOMIC DNA]</scope>
    <source>
        <strain evidence="10">DSM 14684 / CIP 108061 / JCM 11494 / NBRC 100937 / ID131577</strain>
    </source>
</reference>
<dbReference type="InterPro" id="IPR006104">
    <property type="entry name" value="Glyco_hydro_2_N"/>
</dbReference>
<feature type="domain" description="Glycosyl hydrolases family 2 sugar binding" evidence="8">
    <location>
        <begin position="77"/>
        <end position="229"/>
    </location>
</feature>
<dbReference type="InterPro" id="IPR006103">
    <property type="entry name" value="Glyco_hydro_2_cat"/>
</dbReference>
<dbReference type="SUPFAM" id="SSF49785">
    <property type="entry name" value="Galactose-binding domain-like"/>
    <property type="match status" value="1"/>
</dbReference>
<feature type="region of interest" description="Disordered" evidence="4">
    <location>
        <begin position="32"/>
        <end position="58"/>
    </location>
</feature>
<dbReference type="InterPro" id="IPR036156">
    <property type="entry name" value="Beta-gal/glucu_dom_sf"/>
</dbReference>
<dbReference type="InterPro" id="IPR017853">
    <property type="entry name" value="GH"/>
</dbReference>
<dbReference type="Gene3D" id="3.20.20.80">
    <property type="entry name" value="Glycosidases"/>
    <property type="match status" value="1"/>
</dbReference>
<evidence type="ECO:0000256" key="1">
    <source>
        <dbReference type="ARBA" id="ARBA00007401"/>
    </source>
</evidence>
<dbReference type="Pfam" id="PF02836">
    <property type="entry name" value="Glyco_hydro_2_C"/>
    <property type="match status" value="1"/>
</dbReference>
<dbReference type="eggNOG" id="COG3250">
    <property type="taxonomic scope" value="Bacteria"/>
</dbReference>
<name>D3FEF9_CONWI</name>
<dbReference type="STRING" id="469383.Cwoe_5245"/>
<keyword evidence="2 9" id="KW-0378">Hydrolase</keyword>
<dbReference type="GO" id="GO:0004565">
    <property type="term" value="F:beta-galactosidase activity"/>
    <property type="evidence" value="ECO:0007669"/>
    <property type="project" value="UniProtKB-EC"/>
</dbReference>
<dbReference type="Proteomes" id="UP000008229">
    <property type="component" value="Chromosome"/>
</dbReference>
<evidence type="ECO:0000259" key="7">
    <source>
        <dbReference type="Pfam" id="PF02836"/>
    </source>
</evidence>
<evidence type="ECO:0000313" key="9">
    <source>
        <dbReference type="EMBL" id="ADB53651.1"/>
    </source>
</evidence>
<dbReference type="CAZy" id="GH2">
    <property type="family name" value="Glycoside Hydrolase Family 2"/>
</dbReference>
<dbReference type="Pfam" id="PF02837">
    <property type="entry name" value="Glyco_hydro_2_N"/>
    <property type="match status" value="1"/>
</dbReference>
<feature type="signal peptide" evidence="5">
    <location>
        <begin position="1"/>
        <end position="31"/>
    </location>
</feature>
<dbReference type="InterPro" id="IPR023232">
    <property type="entry name" value="Glyco_hydro_2_AS"/>
</dbReference>
<dbReference type="PRINTS" id="PR00132">
    <property type="entry name" value="GLHYDRLASE2"/>
</dbReference>
<evidence type="ECO:0000256" key="5">
    <source>
        <dbReference type="SAM" id="SignalP"/>
    </source>
</evidence>